<dbReference type="OrthoDB" id="9880442at2"/>
<sequence>MKTITIKAKEQEINKLLDILKELNISYELESNNYKKALNDYESGKSWQETKQELHKALNDYESGKAKLTPLGSEWL</sequence>
<protein>
    <submittedName>
        <fullName evidence="1">Uncharacterized protein</fullName>
    </submittedName>
</protein>
<dbReference type="AlphaFoldDB" id="A0A381CL34"/>
<organism evidence="1 2">
    <name type="scientific">Campylobacter coli</name>
    <dbReference type="NCBI Taxonomy" id="195"/>
    <lineage>
        <taxon>Bacteria</taxon>
        <taxon>Pseudomonadati</taxon>
        <taxon>Campylobacterota</taxon>
        <taxon>Epsilonproteobacteria</taxon>
        <taxon>Campylobacterales</taxon>
        <taxon>Campylobacteraceae</taxon>
        <taxon>Campylobacter</taxon>
    </lineage>
</organism>
<dbReference type="RefSeq" id="WP_025443346.1">
    <property type="nucleotide sequence ID" value="NZ_CAKKKR010000095.1"/>
</dbReference>
<proteinExistence type="predicted"/>
<dbReference type="EMBL" id="AACDUL010000033">
    <property type="protein sequence ID" value="EAK1510486.1"/>
    <property type="molecule type" value="Genomic_DNA"/>
</dbReference>
<evidence type="ECO:0000313" key="1">
    <source>
        <dbReference type="EMBL" id="EAK1510486.1"/>
    </source>
</evidence>
<comment type="caution">
    <text evidence="1">The sequence shown here is derived from an EMBL/GenBank/DDBJ whole genome shotgun (WGS) entry which is preliminary data.</text>
</comment>
<gene>
    <name evidence="1" type="ORF">CJD00_09575</name>
</gene>
<dbReference type="Proteomes" id="UP000361993">
    <property type="component" value="Unassembled WGS sequence"/>
</dbReference>
<reference evidence="1 2" key="1">
    <citation type="submission" date="2018-05" db="EMBL/GenBank/DDBJ databases">
        <authorList>
            <consortium name="GenomeTrakr network: Whole genome sequencing for foodborne pathogen traceback"/>
        </authorList>
    </citation>
    <scope>NUCLEOTIDE SEQUENCE [LARGE SCALE GENOMIC DNA]</scope>
    <source>
        <strain evidence="1 2">NC_C6016</strain>
    </source>
</reference>
<accession>A0A381CL34</accession>
<name>A0A381CL34_CAMCO</name>
<evidence type="ECO:0000313" key="2">
    <source>
        <dbReference type="Proteomes" id="UP000361993"/>
    </source>
</evidence>